<name>A0A9X8N2E2_9ACTN</name>
<dbReference type="Proteomes" id="UP000184388">
    <property type="component" value="Unassembled WGS sequence"/>
</dbReference>
<dbReference type="SUPFAM" id="SSF53474">
    <property type="entry name" value="alpha/beta-Hydrolases"/>
    <property type="match status" value="1"/>
</dbReference>
<evidence type="ECO:0000313" key="3">
    <source>
        <dbReference type="Proteomes" id="UP000184388"/>
    </source>
</evidence>
<dbReference type="GO" id="GO:0003824">
    <property type="term" value="F:catalytic activity"/>
    <property type="evidence" value="ECO:0007669"/>
    <property type="project" value="UniProtKB-ARBA"/>
</dbReference>
<evidence type="ECO:0000313" key="2">
    <source>
        <dbReference type="EMBL" id="SHM72937.1"/>
    </source>
</evidence>
<protein>
    <submittedName>
        <fullName evidence="2">2-succinyl-6-hydroxy-2,4-cyclohexadiene-1-carboxylate synthase</fullName>
    </submittedName>
</protein>
<comment type="caution">
    <text evidence="2">The sequence shown here is derived from an EMBL/GenBank/DDBJ whole genome shotgun (WGS) entry which is preliminary data.</text>
</comment>
<accession>A0A9X8N2E2</accession>
<proteinExistence type="predicted"/>
<dbReference type="RefSeq" id="WP_073447017.1">
    <property type="nucleotide sequence ID" value="NZ_FRBK01000013.1"/>
</dbReference>
<dbReference type="InterPro" id="IPR029058">
    <property type="entry name" value="AB_hydrolase_fold"/>
</dbReference>
<dbReference type="Pfam" id="PF00561">
    <property type="entry name" value="Abhydrolase_1"/>
    <property type="match status" value="1"/>
</dbReference>
<dbReference type="Gene3D" id="3.40.50.1820">
    <property type="entry name" value="alpha/beta hydrolase"/>
    <property type="match status" value="1"/>
</dbReference>
<dbReference type="PANTHER" id="PTHR43798">
    <property type="entry name" value="MONOACYLGLYCEROL LIPASE"/>
    <property type="match status" value="1"/>
</dbReference>
<dbReference type="PANTHER" id="PTHR43798:SF33">
    <property type="entry name" value="HYDROLASE, PUTATIVE (AFU_ORTHOLOGUE AFUA_2G14860)-RELATED"/>
    <property type="match status" value="1"/>
</dbReference>
<sequence>MPYLDVPEARLWVEDSGGDGPPLVLLHALAGNSTCWAEQRPLFEAAGHRVITYDMRGFGRTRSAPEHRAAGSMTADLEALVDALGLSRFSLVGTARGAVCATEYALDNPTRLAALVVSTSYCGLVDPASVRFRAQYVDPDLPRLPTEEKELGRTYRAAHPEGVRRFLAMTRGSDSRDYGSYQSVREPLTLTRLARLPSVPVLVLAGDEDRYAPPPVMKRVADHLPNAEFQLMPHTGHSAYWEQPQEWNRRVRNFLSHHA</sequence>
<organism evidence="2 3">
    <name type="scientific">Streptomyces yunnanensis</name>
    <dbReference type="NCBI Taxonomy" id="156453"/>
    <lineage>
        <taxon>Bacteria</taxon>
        <taxon>Bacillati</taxon>
        <taxon>Actinomycetota</taxon>
        <taxon>Actinomycetes</taxon>
        <taxon>Kitasatosporales</taxon>
        <taxon>Streptomycetaceae</taxon>
        <taxon>Streptomyces</taxon>
    </lineage>
</organism>
<reference evidence="3" key="1">
    <citation type="submission" date="2016-11" db="EMBL/GenBank/DDBJ databases">
        <authorList>
            <person name="Jaros S."/>
            <person name="Januszkiewicz K."/>
            <person name="Wedrychowicz H."/>
        </authorList>
    </citation>
    <scope>NUCLEOTIDE SEQUENCE [LARGE SCALE GENOMIC DNA]</scope>
    <source>
        <strain evidence="3">CGMCC 4.3555</strain>
    </source>
</reference>
<dbReference type="InterPro" id="IPR050266">
    <property type="entry name" value="AB_hydrolase_sf"/>
</dbReference>
<gene>
    <name evidence="2" type="ORF">SAMN05216268_113206</name>
</gene>
<dbReference type="GO" id="GO:0016020">
    <property type="term" value="C:membrane"/>
    <property type="evidence" value="ECO:0007669"/>
    <property type="project" value="TreeGrafter"/>
</dbReference>
<dbReference type="InterPro" id="IPR000073">
    <property type="entry name" value="AB_hydrolase_1"/>
</dbReference>
<dbReference type="EMBL" id="FRBK01000013">
    <property type="protein sequence ID" value="SHM72937.1"/>
    <property type="molecule type" value="Genomic_DNA"/>
</dbReference>
<evidence type="ECO:0000259" key="1">
    <source>
        <dbReference type="Pfam" id="PF00561"/>
    </source>
</evidence>
<dbReference type="AlphaFoldDB" id="A0A9X8N2E2"/>
<feature type="domain" description="AB hydrolase-1" evidence="1">
    <location>
        <begin position="21"/>
        <end position="244"/>
    </location>
</feature>
<dbReference type="PRINTS" id="PR00111">
    <property type="entry name" value="ABHYDROLASE"/>
</dbReference>